<feature type="domain" description="RNA polymerase sigma factor 70 region 4 type 2" evidence="6">
    <location>
        <begin position="130"/>
        <end position="179"/>
    </location>
</feature>
<dbReference type="RefSeq" id="WP_089791666.1">
    <property type="nucleotide sequence ID" value="NZ_FOIU01000001.1"/>
</dbReference>
<proteinExistence type="inferred from homology"/>
<dbReference type="InterPro" id="IPR039425">
    <property type="entry name" value="RNA_pol_sigma-70-like"/>
</dbReference>
<dbReference type="InterPro" id="IPR036388">
    <property type="entry name" value="WH-like_DNA-bd_sf"/>
</dbReference>
<evidence type="ECO:0000313" key="8">
    <source>
        <dbReference type="Proteomes" id="UP000199469"/>
    </source>
</evidence>
<dbReference type="PANTHER" id="PTHR43133:SF46">
    <property type="entry name" value="RNA POLYMERASE SIGMA-70 FACTOR ECF SUBFAMILY"/>
    <property type="match status" value="1"/>
</dbReference>
<dbReference type="Pfam" id="PF04542">
    <property type="entry name" value="Sigma70_r2"/>
    <property type="match status" value="1"/>
</dbReference>
<dbReference type="EMBL" id="FOIU01000001">
    <property type="protein sequence ID" value="SEW24937.1"/>
    <property type="molecule type" value="Genomic_DNA"/>
</dbReference>
<feature type="domain" description="RNA polymerase sigma-70 region 2" evidence="5">
    <location>
        <begin position="33"/>
        <end position="99"/>
    </location>
</feature>
<sequence>MSTKGERYYTYHDDQKILQGIASGEEKALEAAIDRYQPAMIIEAFHLLQDLQEAEDIIQEIFIRIWENRDAFSKKGYSSIGPYLLRATRNKCLDKIAHNKITNKRKAFFSQNLSPSHQYDPSEIKELRALLHSAIESLPPKTRNSFKKLYEEELSQKEIARQEDLSLQTVKNTISNALRILREKLKPFR</sequence>
<keyword evidence="8" id="KW-1185">Reference proteome</keyword>
<dbReference type="Gene3D" id="1.10.1740.10">
    <property type="match status" value="1"/>
</dbReference>
<evidence type="ECO:0000256" key="3">
    <source>
        <dbReference type="ARBA" id="ARBA00023082"/>
    </source>
</evidence>
<evidence type="ECO:0000259" key="6">
    <source>
        <dbReference type="Pfam" id="PF08281"/>
    </source>
</evidence>
<dbReference type="OrthoDB" id="656273at2"/>
<dbReference type="GO" id="GO:0006352">
    <property type="term" value="P:DNA-templated transcription initiation"/>
    <property type="evidence" value="ECO:0007669"/>
    <property type="project" value="InterPro"/>
</dbReference>
<dbReference type="InterPro" id="IPR013324">
    <property type="entry name" value="RNA_pol_sigma_r3/r4-like"/>
</dbReference>
<name>A0A1I0QD19_9FLAO</name>
<dbReference type="InterPro" id="IPR014284">
    <property type="entry name" value="RNA_pol_sigma-70_dom"/>
</dbReference>
<evidence type="ECO:0000259" key="5">
    <source>
        <dbReference type="Pfam" id="PF04542"/>
    </source>
</evidence>
<dbReference type="Gene3D" id="1.10.10.10">
    <property type="entry name" value="Winged helix-like DNA-binding domain superfamily/Winged helix DNA-binding domain"/>
    <property type="match status" value="1"/>
</dbReference>
<dbReference type="SUPFAM" id="SSF88946">
    <property type="entry name" value="Sigma2 domain of RNA polymerase sigma factors"/>
    <property type="match status" value="1"/>
</dbReference>
<accession>A0A1I0QD19</accession>
<keyword evidence="2" id="KW-0805">Transcription regulation</keyword>
<dbReference type="InterPro" id="IPR013249">
    <property type="entry name" value="RNA_pol_sigma70_r4_t2"/>
</dbReference>
<keyword evidence="3" id="KW-0731">Sigma factor</keyword>
<dbReference type="NCBIfam" id="TIGR02937">
    <property type="entry name" value="sigma70-ECF"/>
    <property type="match status" value="1"/>
</dbReference>
<keyword evidence="4" id="KW-0804">Transcription</keyword>
<dbReference type="Pfam" id="PF08281">
    <property type="entry name" value="Sigma70_r4_2"/>
    <property type="match status" value="1"/>
</dbReference>
<dbReference type="GO" id="GO:0003677">
    <property type="term" value="F:DNA binding"/>
    <property type="evidence" value="ECO:0007669"/>
    <property type="project" value="InterPro"/>
</dbReference>
<evidence type="ECO:0000313" key="7">
    <source>
        <dbReference type="EMBL" id="SEW24937.1"/>
    </source>
</evidence>
<evidence type="ECO:0000256" key="4">
    <source>
        <dbReference type="ARBA" id="ARBA00023163"/>
    </source>
</evidence>
<comment type="similarity">
    <text evidence="1">Belongs to the sigma-70 factor family. ECF subfamily.</text>
</comment>
<dbReference type="PANTHER" id="PTHR43133">
    <property type="entry name" value="RNA POLYMERASE ECF-TYPE SIGMA FACTO"/>
    <property type="match status" value="1"/>
</dbReference>
<dbReference type="InterPro" id="IPR013325">
    <property type="entry name" value="RNA_pol_sigma_r2"/>
</dbReference>
<dbReference type="SUPFAM" id="SSF88659">
    <property type="entry name" value="Sigma3 and sigma4 domains of RNA polymerase sigma factors"/>
    <property type="match status" value="1"/>
</dbReference>
<evidence type="ECO:0000256" key="2">
    <source>
        <dbReference type="ARBA" id="ARBA00023015"/>
    </source>
</evidence>
<dbReference type="GO" id="GO:0016987">
    <property type="term" value="F:sigma factor activity"/>
    <property type="evidence" value="ECO:0007669"/>
    <property type="project" value="UniProtKB-KW"/>
</dbReference>
<protein>
    <submittedName>
        <fullName evidence="7">RNA polymerase sigma-70 factor, ECF subfamily</fullName>
    </submittedName>
</protein>
<dbReference type="InterPro" id="IPR007627">
    <property type="entry name" value="RNA_pol_sigma70_r2"/>
</dbReference>
<reference evidence="8" key="1">
    <citation type="submission" date="2016-10" db="EMBL/GenBank/DDBJ databases">
        <authorList>
            <person name="Varghese N."/>
            <person name="Submissions S."/>
        </authorList>
    </citation>
    <scope>NUCLEOTIDE SEQUENCE [LARGE SCALE GENOMIC DNA]</scope>
    <source>
        <strain evidence="8">DSM 17724</strain>
    </source>
</reference>
<evidence type="ECO:0000256" key="1">
    <source>
        <dbReference type="ARBA" id="ARBA00010641"/>
    </source>
</evidence>
<dbReference type="Proteomes" id="UP000199469">
    <property type="component" value="Unassembled WGS sequence"/>
</dbReference>
<gene>
    <name evidence="7" type="ORF">SAMN05421841_1826</name>
</gene>
<organism evidence="7 8">
    <name type="scientific">Chryseobacterium wanjuense</name>
    <dbReference type="NCBI Taxonomy" id="356305"/>
    <lineage>
        <taxon>Bacteria</taxon>
        <taxon>Pseudomonadati</taxon>
        <taxon>Bacteroidota</taxon>
        <taxon>Flavobacteriia</taxon>
        <taxon>Flavobacteriales</taxon>
        <taxon>Weeksellaceae</taxon>
        <taxon>Chryseobacterium group</taxon>
        <taxon>Chryseobacterium</taxon>
    </lineage>
</organism>
<dbReference type="STRING" id="356305.SAMN05421841_1826"/>
<dbReference type="AlphaFoldDB" id="A0A1I0QD19"/>